<sequence>MAGELKLDEGGLSGLIRELQVHAATSDDHASEVDAALTAAVGAAVSSPLTGALQRLADRFHGRTDDVGERMTSLSASLTTAAHAITATDSSLAESAHGLD</sequence>
<dbReference type="AlphaFoldDB" id="A0A9Q9P9A0"/>
<gene>
    <name evidence="1" type="ORF">OE229_03680</name>
</gene>
<reference evidence="1" key="1">
    <citation type="submission" date="2022-09" db="EMBL/GenBank/DDBJ databases">
        <title>Taxonomy of Curtobacterium flaccumfaciens.</title>
        <authorList>
            <person name="Osdaghi E."/>
            <person name="Taghavi S.M."/>
            <person name="Hamidizade M."/>
            <person name="Abachi H."/>
            <person name="Fazliarab A."/>
            <person name="Baeyen S."/>
            <person name="Portier P."/>
            <person name="Van Vaerenbergh J."/>
            <person name="Jacques M.-A."/>
        </authorList>
    </citation>
    <scope>NUCLEOTIDE SEQUENCE</scope>
    <source>
        <strain evidence="1">AGQB46</strain>
    </source>
</reference>
<dbReference type="Proteomes" id="UP001062223">
    <property type="component" value="Chromosome"/>
</dbReference>
<dbReference type="RefSeq" id="WP_259578456.1">
    <property type="nucleotide sequence ID" value="NZ_CP106879.1"/>
</dbReference>
<accession>A0A9Q9P9A0</accession>
<evidence type="ECO:0000313" key="1">
    <source>
        <dbReference type="EMBL" id="UYC81575.1"/>
    </source>
</evidence>
<organism evidence="1 2">
    <name type="scientific">Curtobacterium poinsettiae</name>
    <dbReference type="NCBI Taxonomy" id="159612"/>
    <lineage>
        <taxon>Bacteria</taxon>
        <taxon>Bacillati</taxon>
        <taxon>Actinomycetota</taxon>
        <taxon>Actinomycetes</taxon>
        <taxon>Micrococcales</taxon>
        <taxon>Microbacteriaceae</taxon>
        <taxon>Curtobacterium</taxon>
    </lineage>
</organism>
<protein>
    <submittedName>
        <fullName evidence="1">Uncharacterized protein</fullName>
    </submittedName>
</protein>
<dbReference type="KEGG" id="cpoi:OE229_03680"/>
<dbReference type="EMBL" id="CP106879">
    <property type="protein sequence ID" value="UYC81575.1"/>
    <property type="molecule type" value="Genomic_DNA"/>
</dbReference>
<evidence type="ECO:0000313" key="2">
    <source>
        <dbReference type="Proteomes" id="UP001062223"/>
    </source>
</evidence>
<name>A0A9Q9P9A0_9MICO</name>
<proteinExistence type="predicted"/>